<reference evidence="1 2" key="1">
    <citation type="journal article" date="2019" name="Int. J. Syst. Evol. Microbiol.">
        <title>The Global Catalogue of Microorganisms (GCM) 10K type strain sequencing project: providing services to taxonomists for standard genome sequencing and annotation.</title>
        <authorList>
            <consortium name="The Broad Institute Genomics Platform"/>
            <consortium name="The Broad Institute Genome Sequencing Center for Infectious Disease"/>
            <person name="Wu L."/>
            <person name="Ma J."/>
        </authorList>
    </citation>
    <scope>NUCLEOTIDE SEQUENCE [LARGE SCALE GENOMIC DNA]</scope>
    <source>
        <strain evidence="1 2">JCM 8201</strain>
    </source>
</reference>
<organism evidence="1 2">
    <name type="scientific">Actinocorallia aurantiaca</name>
    <dbReference type="NCBI Taxonomy" id="46204"/>
    <lineage>
        <taxon>Bacteria</taxon>
        <taxon>Bacillati</taxon>
        <taxon>Actinomycetota</taxon>
        <taxon>Actinomycetes</taxon>
        <taxon>Streptosporangiales</taxon>
        <taxon>Thermomonosporaceae</taxon>
        <taxon>Actinocorallia</taxon>
    </lineage>
</organism>
<dbReference type="Proteomes" id="UP001501842">
    <property type="component" value="Unassembled WGS sequence"/>
</dbReference>
<accession>A0ABN3UZ34</accession>
<sequence length="795" mass="89529">MTKSRKIKKTTTTKKSDIPAGFDDYLETSLGYMARSGRYIEMRNLSTPEHHEEIKTNFIQQATAIQREQEELRNHLIEVLGETDPMDLVARASMKYLQSDPNTYKEWEDDRSPSHIEYLALQALSLNGAGRADSLPNYGRDYDRTFAALSIVRKMFNNASMLLVIEALAAREKDPSNRSIEYVLKTRLSSLGIRGSAYDEHLVDVLKGTLGEFSGECTEALGFDIHDALRMVEGIHRIIQSRIDARAPEAQAGFIRMAEEFKRERRKGRRSGYTSSKYPSWALQLSPSEGKLYLAKLIDTWMFHDAKQIGLISPQDLAESCSLDIESCLSFLRAFTCGPEEFIARHHAYPTGQHPLVAKPFMQVDDGFLCPSPATIIESLRQRLEDLLREKLPPKKWEKYLKARGSYVERRAVELLSGALPGSISWKSLQWNSSANNSDLDGLVAADDVTLLIQCKAGRLSGSARRGSPERMRRDIDKLIKEAAGQHEALNDAIREEGASSLGFDANQAKALNSPFSFEVIVCLDDITTWATHANELKGIEALPAGRNVPWILSLTDLMVVVELLQGSHLINYLTRRQRLERDSRIKAHDELDWVGHYILEGLFFDQMLDGPGAPNIFRLLSYTEPIDSWYFWRSGVRTVETPKPTPEVPEGLRRLIERLEQERPEHWATASLGLLCGDGDSRDQWNEAIARVSSRLSSHGWCNTSQVFGEGLGVTLHIDHRYTLEGVGRQARKYIEEKTSKLSIANWIVIYEGRSGEMAVEVRSSDPNEQLADFFMNPRSVGAERTSATSESGS</sequence>
<keyword evidence="2" id="KW-1185">Reference proteome</keyword>
<evidence type="ECO:0000313" key="1">
    <source>
        <dbReference type="EMBL" id="GAA2738839.1"/>
    </source>
</evidence>
<name>A0ABN3UZ34_9ACTN</name>
<evidence type="ECO:0008006" key="3">
    <source>
        <dbReference type="Google" id="ProtNLM"/>
    </source>
</evidence>
<proteinExistence type="predicted"/>
<protein>
    <recommendedName>
        <fullName evidence="3">Restriction endonuclease type IV Mrr domain-containing protein</fullName>
    </recommendedName>
</protein>
<comment type="caution">
    <text evidence="1">The sequence shown here is derived from an EMBL/GenBank/DDBJ whole genome shotgun (WGS) entry which is preliminary data.</text>
</comment>
<dbReference type="RefSeq" id="WP_344458473.1">
    <property type="nucleotide sequence ID" value="NZ_BAAATZ010000048.1"/>
</dbReference>
<evidence type="ECO:0000313" key="2">
    <source>
        <dbReference type="Proteomes" id="UP001501842"/>
    </source>
</evidence>
<dbReference type="EMBL" id="BAAATZ010000048">
    <property type="protein sequence ID" value="GAA2738839.1"/>
    <property type="molecule type" value="Genomic_DNA"/>
</dbReference>
<gene>
    <name evidence="1" type="ORF">GCM10010439_74180</name>
</gene>